<dbReference type="STRING" id="1215338.A0A059J5H5"/>
<dbReference type="Gene3D" id="1.25.10.10">
    <property type="entry name" value="Leucine-rich Repeat Variant"/>
    <property type="match status" value="1"/>
</dbReference>
<reference evidence="3 4" key="1">
    <citation type="submission" date="2014-02" db="EMBL/GenBank/DDBJ databases">
        <title>The Genome Sequence of Trichophyton interdigitale MR816.</title>
        <authorList>
            <consortium name="The Broad Institute Genomics Platform"/>
            <person name="Cuomo C.A."/>
            <person name="White T.C."/>
            <person name="Graser Y."/>
            <person name="Martinez-Rossi N."/>
            <person name="Heitman J."/>
            <person name="Young S.K."/>
            <person name="Zeng Q."/>
            <person name="Gargeya S."/>
            <person name="Abouelleil A."/>
            <person name="Alvarado L."/>
            <person name="Chapman S.B."/>
            <person name="Gainer-Dewar J."/>
            <person name="Goldberg J."/>
            <person name="Griggs A."/>
            <person name="Gujja S."/>
            <person name="Hansen M."/>
            <person name="Howarth C."/>
            <person name="Imamovic A."/>
            <person name="Larimer J."/>
            <person name="Martinez D."/>
            <person name="Murphy C."/>
            <person name="Pearson M.D."/>
            <person name="Persinoti G."/>
            <person name="Poon T."/>
            <person name="Priest M."/>
            <person name="Roberts A.D."/>
            <person name="Saif S."/>
            <person name="Shea T.D."/>
            <person name="Sykes S.N."/>
            <person name="Wortman J."/>
            <person name="Nusbaum C."/>
            <person name="Birren B."/>
        </authorList>
    </citation>
    <scope>NUCLEOTIDE SEQUENCE [LARGE SCALE GENOMIC DNA]</scope>
    <source>
        <strain evidence="3 4">MR816</strain>
    </source>
</reference>
<dbReference type="InterPro" id="IPR039662">
    <property type="entry name" value="Cohesin_Scc3/SA"/>
</dbReference>
<dbReference type="InterPro" id="IPR011989">
    <property type="entry name" value="ARM-like"/>
</dbReference>
<dbReference type="Proteomes" id="UP000024533">
    <property type="component" value="Unassembled WGS sequence"/>
</dbReference>
<dbReference type="InterPro" id="IPR013721">
    <property type="entry name" value="STAG"/>
</dbReference>
<dbReference type="EMBL" id="AOKY01000320">
    <property type="protein sequence ID" value="KDB23105.1"/>
    <property type="molecule type" value="Genomic_DNA"/>
</dbReference>
<dbReference type="InterPro" id="IPR056396">
    <property type="entry name" value="HEAT_SCC3-SA"/>
</dbReference>
<evidence type="ECO:0000313" key="3">
    <source>
        <dbReference type="EMBL" id="KDB23105.1"/>
    </source>
</evidence>
<organism evidence="3 4">
    <name type="scientific">Trichophyton interdigitale (strain MR816)</name>
    <dbReference type="NCBI Taxonomy" id="1215338"/>
    <lineage>
        <taxon>Eukaryota</taxon>
        <taxon>Fungi</taxon>
        <taxon>Dikarya</taxon>
        <taxon>Ascomycota</taxon>
        <taxon>Pezizomycotina</taxon>
        <taxon>Eurotiomycetes</taxon>
        <taxon>Eurotiomycetidae</taxon>
        <taxon>Onygenales</taxon>
        <taxon>Arthrodermataceae</taxon>
        <taxon>Trichophyton</taxon>
    </lineage>
</organism>
<feature type="compositionally biased region" description="Acidic residues" evidence="1">
    <location>
        <begin position="1203"/>
        <end position="1233"/>
    </location>
</feature>
<feature type="region of interest" description="Disordered" evidence="1">
    <location>
        <begin position="1128"/>
        <end position="1233"/>
    </location>
</feature>
<dbReference type="HOGENOM" id="CLU_003254_0_0_1"/>
<evidence type="ECO:0000256" key="1">
    <source>
        <dbReference type="SAM" id="MobiDB-lite"/>
    </source>
</evidence>
<feature type="compositionally biased region" description="Basic residues" evidence="1">
    <location>
        <begin position="118"/>
        <end position="133"/>
    </location>
</feature>
<name>A0A059J5H5_TRIIM</name>
<evidence type="ECO:0000313" key="4">
    <source>
        <dbReference type="Proteomes" id="UP000024533"/>
    </source>
</evidence>
<gene>
    <name evidence="3" type="ORF">H109_05003</name>
</gene>
<dbReference type="Pfam" id="PF24571">
    <property type="entry name" value="HEAT_SCC3-SA"/>
    <property type="match status" value="1"/>
</dbReference>
<dbReference type="PANTHER" id="PTHR11199:SF0">
    <property type="entry name" value="LD34181P-RELATED"/>
    <property type="match status" value="1"/>
</dbReference>
<dbReference type="SUPFAM" id="SSF48371">
    <property type="entry name" value="ARM repeat"/>
    <property type="match status" value="1"/>
</dbReference>
<dbReference type="GO" id="GO:0007062">
    <property type="term" value="P:sister chromatid cohesion"/>
    <property type="evidence" value="ECO:0007669"/>
    <property type="project" value="UniProtKB-ARBA"/>
</dbReference>
<feature type="compositionally biased region" description="Acidic residues" evidence="1">
    <location>
        <begin position="1040"/>
        <end position="1067"/>
    </location>
</feature>
<feature type="region of interest" description="Disordered" evidence="1">
    <location>
        <begin position="1"/>
        <end position="171"/>
    </location>
</feature>
<dbReference type="Pfam" id="PF21581">
    <property type="entry name" value="SCD"/>
    <property type="match status" value="1"/>
</dbReference>
<feature type="region of interest" description="Disordered" evidence="1">
    <location>
        <begin position="1032"/>
        <end position="1069"/>
    </location>
</feature>
<dbReference type="InterPro" id="IPR020839">
    <property type="entry name" value="SCD"/>
</dbReference>
<dbReference type="OMA" id="FVANVQD"/>
<dbReference type="Pfam" id="PF08514">
    <property type="entry name" value="STAG"/>
    <property type="match status" value="1"/>
</dbReference>
<accession>A0A059J5H5</accession>
<comment type="caution">
    <text evidence="3">The sequence shown here is derived from an EMBL/GenBank/DDBJ whole genome shotgun (WGS) entry which is preliminary data.</text>
</comment>
<protein>
    <recommendedName>
        <fullName evidence="2">SCD domain-containing protein</fullName>
    </recommendedName>
</protein>
<dbReference type="PROSITE" id="PS51425">
    <property type="entry name" value="SCD"/>
    <property type="match status" value="1"/>
</dbReference>
<proteinExistence type="predicted"/>
<sequence>MEAPEDRGSSPLSEVGSEVALQEDQGQSRRQSGRVRRKPEIFSSQTFNSSRPKRKRQSEGHDNEDDASNDESDQAQQEDEIDEDEQDDESEESEGEADDEELRARRQSKKRDSSSRKQQNKKSKAKPAAKKQKIMNGISTELALRPIMNGQKPKPPSRKKKPRMRQSELGDEEGLYAEVFGRGHTTEAVAAEWLTKYEEHNINAMRDLINFVLRCSGTDIKVESTDIEDVDNVSNRLTDIQEEYQAQDITDYPLVSKAKNLKSFQSVLTSFFDDLIRTIHSASILYSDPALFENIQAWISSMSSAPIRPFRHTATIISLTIMTTLCHIAKEVSSSVSNSRTQLETERKKKSANKGRISALQTKIKEGQKRLEAIDDMLRDSFDAVFVHRYRDVDPKIRQECMGLLGLWISLYKDMFFDGQYLRYLGWVLSDTVAATRSVVIHQLHKLFQNKDNIPGLRGFTERFRPRIVEMAVRDAEPGVRAATVELLDVIRDAGLLEPDDIDSIGRLVFDIEPRVRKAAGKFFVANIVDVYESSTESMEEEVNEFFGEEDEENHDTPNRSWIKFKCLVDMLQVYDTQETELHDENDQSTSRYAPFGNSIGSRFVLATESIYPHFKEFEHWESLAGYLLYDHSQISEPTDDNDTTAAIKCLYKLNEGQETILLEVLECAVKLHIQVVSKSDVDKKGRKTKQSVQMMEERLESIAHNLSQIIPRLLNKFGAVPEAASPVLRLEHLVNLDLIQEIQKDAAAYSDLLNNINQQFLTHSDQAVLAEATVAFLRARSSDELKEAMEGKIQELWDDTVDSLNNILENKKEPESVKLPKGALATLSSTVMRISNLASISDCTLTLEAVPRPTTKKQNKRTEAPVDLLLSLAKRSLREEDDDDDVNKLEQDIALNTFKTLLVYFMWKIQNLTAAVTTGSNKGAYNAEYFESLSQRRESFIATLSALMQPHGSGIKHVKLAATTTLLDLQTAFGTLRHAAPLGKNVTSMTKDDLAFQVQELPQEISPEIRNVLSRLHDSAEQTFAKKSKRKLDVAVDAEPAESESEMDLNSDDEEGDASDADENEEEAKRSILLAEQRLCELTGKIVLAIIGRVLDVSGPQAGKLRRKLLRNKSRLGQNYKEVLSYLEDSQKDGPASRRRVAPRGKEPEGQEDTAANGVAPNTRGGKIKSTELVEDDDEEEEDAIVGDEDDEENLRARGLIEDEEEQPAVSDGEEEGEAASPSPDEDDIMGD</sequence>
<feature type="compositionally biased region" description="Basic residues" evidence="1">
    <location>
        <begin position="155"/>
        <end position="164"/>
    </location>
</feature>
<feature type="compositionally biased region" description="Acidic residues" evidence="1">
    <location>
        <begin position="62"/>
        <end position="101"/>
    </location>
</feature>
<dbReference type="AlphaFoldDB" id="A0A059J5H5"/>
<dbReference type="InterPro" id="IPR016024">
    <property type="entry name" value="ARM-type_fold"/>
</dbReference>
<dbReference type="GO" id="GO:0008278">
    <property type="term" value="C:cohesin complex"/>
    <property type="evidence" value="ECO:0007669"/>
    <property type="project" value="TreeGrafter"/>
</dbReference>
<dbReference type="GO" id="GO:0003682">
    <property type="term" value="F:chromatin binding"/>
    <property type="evidence" value="ECO:0007669"/>
    <property type="project" value="TreeGrafter"/>
</dbReference>
<dbReference type="GO" id="GO:0005634">
    <property type="term" value="C:nucleus"/>
    <property type="evidence" value="ECO:0007669"/>
    <property type="project" value="TreeGrafter"/>
</dbReference>
<dbReference type="PANTHER" id="PTHR11199">
    <property type="entry name" value="STROMAL ANTIGEN"/>
    <property type="match status" value="1"/>
</dbReference>
<dbReference type="GO" id="GO:0000785">
    <property type="term" value="C:chromatin"/>
    <property type="evidence" value="ECO:0007669"/>
    <property type="project" value="TreeGrafter"/>
</dbReference>
<keyword evidence="4" id="KW-1185">Reference proteome</keyword>
<dbReference type="OrthoDB" id="498590at2759"/>
<feature type="compositionally biased region" description="Acidic residues" evidence="1">
    <location>
        <begin position="1174"/>
        <end position="1194"/>
    </location>
</feature>
<evidence type="ECO:0000259" key="2">
    <source>
        <dbReference type="PROSITE" id="PS51425"/>
    </source>
</evidence>
<feature type="domain" description="SCD" evidence="2">
    <location>
        <begin position="386"/>
        <end position="471"/>
    </location>
</feature>